<dbReference type="AlphaFoldDB" id="A0A0E9W7C3"/>
<accession>A0A0E9W7C3</accession>
<name>A0A0E9W7C3_ANGAN</name>
<reference evidence="1" key="1">
    <citation type="submission" date="2014-11" db="EMBL/GenBank/DDBJ databases">
        <authorList>
            <person name="Amaro Gonzalez C."/>
        </authorList>
    </citation>
    <scope>NUCLEOTIDE SEQUENCE</scope>
</reference>
<proteinExistence type="predicted"/>
<protein>
    <submittedName>
        <fullName evidence="1">Uncharacterized protein</fullName>
    </submittedName>
</protein>
<organism evidence="1">
    <name type="scientific">Anguilla anguilla</name>
    <name type="common">European freshwater eel</name>
    <name type="synonym">Muraena anguilla</name>
    <dbReference type="NCBI Taxonomy" id="7936"/>
    <lineage>
        <taxon>Eukaryota</taxon>
        <taxon>Metazoa</taxon>
        <taxon>Chordata</taxon>
        <taxon>Craniata</taxon>
        <taxon>Vertebrata</taxon>
        <taxon>Euteleostomi</taxon>
        <taxon>Actinopterygii</taxon>
        <taxon>Neopterygii</taxon>
        <taxon>Teleostei</taxon>
        <taxon>Anguilliformes</taxon>
        <taxon>Anguillidae</taxon>
        <taxon>Anguilla</taxon>
    </lineage>
</organism>
<dbReference type="EMBL" id="GBXM01023092">
    <property type="protein sequence ID" value="JAH85485.1"/>
    <property type="molecule type" value="Transcribed_RNA"/>
</dbReference>
<evidence type="ECO:0000313" key="1">
    <source>
        <dbReference type="EMBL" id="JAH85485.1"/>
    </source>
</evidence>
<sequence>MISELPYGNGKCGVYILYYLHISIFSEINCERSIHLKFMYIFISRIIEDEREYVQFYSENLNDQLVIVYIVKRIV</sequence>
<reference evidence="1" key="2">
    <citation type="journal article" date="2015" name="Fish Shellfish Immunol.">
        <title>Early steps in the European eel (Anguilla anguilla)-Vibrio vulnificus interaction in the gills: Role of the RtxA13 toxin.</title>
        <authorList>
            <person name="Callol A."/>
            <person name="Pajuelo D."/>
            <person name="Ebbesson L."/>
            <person name="Teles M."/>
            <person name="MacKenzie S."/>
            <person name="Amaro C."/>
        </authorList>
    </citation>
    <scope>NUCLEOTIDE SEQUENCE</scope>
</reference>